<proteinExistence type="inferred from homology"/>
<dbReference type="PANTHER" id="PTHR36842">
    <property type="entry name" value="PROTEIN TOLB HOMOLOG"/>
    <property type="match status" value="1"/>
</dbReference>
<keyword evidence="5" id="KW-1133">Transmembrane helix</keyword>
<dbReference type="InterPro" id="IPR011659">
    <property type="entry name" value="WD40"/>
</dbReference>
<evidence type="ECO:0000313" key="8">
    <source>
        <dbReference type="Proteomes" id="UP001256588"/>
    </source>
</evidence>
<dbReference type="SMART" id="SM00862">
    <property type="entry name" value="Trans_reg_C"/>
    <property type="match status" value="1"/>
</dbReference>
<evidence type="ECO:0000256" key="1">
    <source>
        <dbReference type="ARBA" id="ARBA00009820"/>
    </source>
</evidence>
<evidence type="ECO:0000256" key="2">
    <source>
        <dbReference type="ARBA" id="ARBA00023125"/>
    </source>
</evidence>
<gene>
    <name evidence="7" type="ORF">J2W68_002407</name>
</gene>
<keyword evidence="2 3" id="KW-0238">DNA-binding</keyword>
<dbReference type="CDD" id="cd00383">
    <property type="entry name" value="trans_reg_C"/>
    <property type="match status" value="1"/>
</dbReference>
<dbReference type="SUPFAM" id="SSF69304">
    <property type="entry name" value="Tricorn protease N-terminal domain"/>
    <property type="match status" value="1"/>
</dbReference>
<dbReference type="SUPFAM" id="SSF82171">
    <property type="entry name" value="DPP6 N-terminal domain-like"/>
    <property type="match status" value="1"/>
</dbReference>
<dbReference type="RefSeq" id="WP_310236175.1">
    <property type="nucleotide sequence ID" value="NZ_JAVDWO010000009.1"/>
</dbReference>
<evidence type="ECO:0000259" key="6">
    <source>
        <dbReference type="PROSITE" id="PS51755"/>
    </source>
</evidence>
<dbReference type="Gene3D" id="1.10.10.10">
    <property type="entry name" value="Winged helix-like DNA-binding domain superfamily/Winged helix DNA-binding domain"/>
    <property type="match status" value="1"/>
</dbReference>
<feature type="DNA-binding region" description="OmpR/PhoB-type" evidence="3">
    <location>
        <begin position="8"/>
        <end position="112"/>
    </location>
</feature>
<dbReference type="Pfam" id="PF00486">
    <property type="entry name" value="Trans_reg_C"/>
    <property type="match status" value="1"/>
</dbReference>
<evidence type="ECO:0000256" key="5">
    <source>
        <dbReference type="SAM" id="Phobius"/>
    </source>
</evidence>
<dbReference type="PANTHER" id="PTHR36842:SF1">
    <property type="entry name" value="PROTEIN TOLB"/>
    <property type="match status" value="1"/>
</dbReference>
<sequence>MPSDVPTPLRLRVGDGTVDLATREILMPGARGSRRVTPKAIGVLRMLARVPGTVAGRNELLAEVWRDTLPTDDVLTQAITQLRKAFGAGTAGPEAGKRYIETIAKGGYRLNVPVEVLASDPAPVMPAAGGLTTDPAFAAVGAASKSPEPAGRPRNAIIVQRGLWLLVTAVLALFSLVVGGLWVTWGSAEFLNQSAEGAPGPAPVSRPYRLITSATGFALSPSLSPDASMVAYSASGTGNTVQQSAILVQTTSSAAPRPLSRPPPGAVDDLPAWSPDGREIAFARWEIDGACRVLLISANGVGDEREIARCDASDLLSFDWLPNGSGLLFGTMTGDGSKTRLRILDPVGGRWRNLDYAGAPGDIDFAPQVSPDGRWIGFIRNPQMGDLWRVPVEGGTPEQVTRLNAEMRGWSWAPDGKAMVFGLRVDSEARLYRADIDSGAVVDLGIEDAQMPSVSARTGMMAFVHRRPQFGIYRVDWSSGEWDRLFTSYGRDSQPTLAPDGEQMVFTSDRAGRFELWWARLGAPDSLRPIEGVRPDTRQAPSWSPDGRSFLVTGLDAFNAPMILEVEPASGRIVKLDVPGSRPAQAVYGPEGTLFVVEEERELGGTSLVAYARATWEPQGHIEGVSQAQFDHARGRVLYTRLDANGLWEASPTLEEAGITRLSEKVPSRWRYRGWSLAPDGRIAYLDATPACWTRLSRYRIENDRLAADGEECIDPVTRSATNGFSFDGTSSYVSLASEDGSGIGFMRLPEDRSQQDSLLKWLISIRKKIS</sequence>
<dbReference type="EMBL" id="JAVDWO010000009">
    <property type="protein sequence ID" value="MDR7193670.1"/>
    <property type="molecule type" value="Genomic_DNA"/>
</dbReference>
<protein>
    <submittedName>
        <fullName evidence="7">Tol biopolymer transport system component/DNA-binding winged helix-turn-helix (WHTH) protein</fullName>
    </submittedName>
</protein>
<dbReference type="Gene3D" id="2.120.10.30">
    <property type="entry name" value="TolB, C-terminal domain"/>
    <property type="match status" value="2"/>
</dbReference>
<feature type="domain" description="OmpR/PhoB-type" evidence="6">
    <location>
        <begin position="8"/>
        <end position="112"/>
    </location>
</feature>
<keyword evidence="5" id="KW-0812">Transmembrane</keyword>
<reference evidence="7 8" key="1">
    <citation type="submission" date="2023-07" db="EMBL/GenBank/DDBJ databases">
        <title>Sorghum-associated microbial communities from plants grown in Nebraska, USA.</title>
        <authorList>
            <person name="Schachtman D."/>
        </authorList>
    </citation>
    <scope>NUCLEOTIDE SEQUENCE [LARGE SCALE GENOMIC DNA]</scope>
    <source>
        <strain evidence="7 8">4099</strain>
    </source>
</reference>
<keyword evidence="8" id="KW-1185">Reference proteome</keyword>
<comment type="caution">
    <text evidence="7">The sequence shown here is derived from an EMBL/GenBank/DDBJ whole genome shotgun (WGS) entry which is preliminary data.</text>
</comment>
<dbReference type="InterPro" id="IPR001867">
    <property type="entry name" value="OmpR/PhoB-type_DNA-bd"/>
</dbReference>
<evidence type="ECO:0000256" key="4">
    <source>
        <dbReference type="SAM" id="MobiDB-lite"/>
    </source>
</evidence>
<dbReference type="InterPro" id="IPR016032">
    <property type="entry name" value="Sig_transdc_resp-reg_C-effctor"/>
</dbReference>
<dbReference type="Proteomes" id="UP001256588">
    <property type="component" value="Unassembled WGS sequence"/>
</dbReference>
<keyword evidence="5" id="KW-0472">Membrane</keyword>
<comment type="similarity">
    <text evidence="1">Belongs to the TolB family.</text>
</comment>
<feature type="region of interest" description="Disordered" evidence="4">
    <location>
        <begin position="253"/>
        <end position="272"/>
    </location>
</feature>
<feature type="transmembrane region" description="Helical" evidence="5">
    <location>
        <begin position="162"/>
        <end position="185"/>
    </location>
</feature>
<dbReference type="Pfam" id="PF07676">
    <property type="entry name" value="PD40"/>
    <property type="match status" value="4"/>
</dbReference>
<organism evidence="7 8">
    <name type="scientific">Luteimonas terrae</name>
    <dbReference type="NCBI Taxonomy" id="1530191"/>
    <lineage>
        <taxon>Bacteria</taxon>
        <taxon>Pseudomonadati</taxon>
        <taxon>Pseudomonadota</taxon>
        <taxon>Gammaproteobacteria</taxon>
        <taxon>Lysobacterales</taxon>
        <taxon>Lysobacteraceae</taxon>
        <taxon>Luteimonas</taxon>
    </lineage>
</organism>
<evidence type="ECO:0000313" key="7">
    <source>
        <dbReference type="EMBL" id="MDR7193670.1"/>
    </source>
</evidence>
<evidence type="ECO:0000256" key="3">
    <source>
        <dbReference type="PROSITE-ProRule" id="PRU01091"/>
    </source>
</evidence>
<dbReference type="InterPro" id="IPR011042">
    <property type="entry name" value="6-blade_b-propeller_TolB-like"/>
</dbReference>
<accession>A0ABU1XZM4</accession>
<dbReference type="InterPro" id="IPR036388">
    <property type="entry name" value="WH-like_DNA-bd_sf"/>
</dbReference>
<dbReference type="PROSITE" id="PS51755">
    <property type="entry name" value="OMPR_PHOB"/>
    <property type="match status" value="1"/>
</dbReference>
<dbReference type="SUPFAM" id="SSF46894">
    <property type="entry name" value="C-terminal effector domain of the bipartite response regulators"/>
    <property type="match status" value="1"/>
</dbReference>
<name>A0ABU1XZM4_9GAMM</name>